<organism evidence="2 3">
    <name type="scientific">Bradyrhizobium manausense</name>
    <dbReference type="NCBI Taxonomy" id="989370"/>
    <lineage>
        <taxon>Bacteria</taxon>
        <taxon>Pseudomonadati</taxon>
        <taxon>Pseudomonadota</taxon>
        <taxon>Alphaproteobacteria</taxon>
        <taxon>Hyphomicrobiales</taxon>
        <taxon>Nitrobacteraceae</taxon>
        <taxon>Bradyrhizobium</taxon>
    </lineage>
</organism>
<dbReference type="EMBL" id="LJYG01000108">
    <property type="protein sequence ID" value="KRQ03269.1"/>
    <property type="molecule type" value="Genomic_DNA"/>
</dbReference>
<dbReference type="RefSeq" id="WP_057755335.1">
    <property type="nucleotide sequence ID" value="NZ_LJYG01000108.1"/>
</dbReference>
<dbReference type="PANTHER" id="PTHR34985">
    <property type="entry name" value="SLR0554 PROTEIN"/>
    <property type="match status" value="1"/>
</dbReference>
<sequence length="1125" mass="121351">MHQANTAFVFPAANSAPAEPPAATGNVIAFPGAASVVPVVPKPEGLQWAEHYAGKGYDPVCISHREETAAYGDGAGKRPANNGGGTFPSWRTSTLAEETPFWLTGTNRGTGLRMSQRKSLAIDVDATDPAAVSALEKLVREALAGTPFRYGKKGFVALSRLAMTAGNIELPTKGTDLVFRSQLDPARPEFKVQLIMNGQIVAQGIHPQTGQPYRWDGELPPVSQLPVIDWDTLVTKIIEALALVGYVLKPREEDANDYAPLPPAAELMGTEKMLLVEKGRKLAKAKARKIMEPGATGRDTHVFAAAGYWRALIESGIVTDVEALKELDSVTELKGAPHYEQQVTHGLNKGNGIAAMYLREMRGAGSNTSANPAGYGSSVPTVAAVPTAHDFAGAAPPRSPMAQAAQSVATSIPAVAVLPWAAPHVPNAATTQTEAQPIADFVFPAAGPAAPNFSTPITVAGAVPTAAYPTGLHVPADMKAEYRSRLLLRLAELARGVRVDAGKIEIASRFLPAVRSGHLQMNDVLAPLGKVNDDAFRAALETINPVLLPNSEARWIAWGLVFPLAVEIERQISAIGEKGRGAAVKRAELATKIALFRPATDLLPVEATTAALDWLREPAPKALGGFWTDFPEMVRKQLQADPGNPAQGWATAVAQVHQAVKASGHQADWIVNNSGKIAASNTNNILMLANSAGIHNTYHDAFFDRPVITYADGNFRVDWSYNRVATELAVLARSELANREHFDPNVQKIEDVLFTNAMRNAVDSAVTRLGDFTVNPLKSNRLDVWLPEYLGYPVTHPLYGYVSRCGRVMLQGLASRILYPGCTLDEVVILIGTQGNRKTSLFRALADTFFADAFTSDVAPDADPKVLIEQTQGKLVAELAELLGLGKRDVNKVKNTLSKRSDTARKAYGRESVTIKRRFIFVGTSNLQNPPEFDGDYEKFADAIDAAHVNLLADDTGNRRFLPIKVRVPLINLDELTYEFPSLIAEAREAAKEDGPQCRGLMNLRRETAAMAEQADHQAQYLRKPACFDELSDKVAPLMEEGGRLTTVAIRELLGNRAPHDGKELGRALRDTGATPEHTRKGNVWKWPGPNAEHFYMVDKGKLMGMPAATFAANTSGFTAPPAAH</sequence>
<reference evidence="2 3" key="1">
    <citation type="submission" date="2015-09" db="EMBL/GenBank/DDBJ databases">
        <title>Draft Genome Sequence of Bradyrhizobium manausense Strain BR 3351T, a Novel Symbiotic Nitrogen-Fixing Alphaproteobacterium Isolated from Brazilian Amazon Rain Forest.</title>
        <authorList>
            <person name="De Araujo J.L."/>
            <person name="Zilli J.E."/>
        </authorList>
    </citation>
    <scope>NUCLEOTIDE SEQUENCE [LARGE SCALE GENOMIC DNA]</scope>
    <source>
        <strain evidence="2 3">BR3351</strain>
    </source>
</reference>
<feature type="domain" description="Virulence-associated protein E-like" evidence="1">
    <location>
        <begin position="779"/>
        <end position="928"/>
    </location>
</feature>
<comment type="caution">
    <text evidence="2">The sequence shown here is derived from an EMBL/GenBank/DDBJ whole genome shotgun (WGS) entry which is preliminary data.</text>
</comment>
<evidence type="ECO:0000313" key="3">
    <source>
        <dbReference type="Proteomes" id="UP000051936"/>
    </source>
</evidence>
<dbReference type="Pfam" id="PF05272">
    <property type="entry name" value="VapE-like_dom"/>
    <property type="match status" value="2"/>
</dbReference>
<dbReference type="AlphaFoldDB" id="A0A0R3D7E2"/>
<proteinExistence type="predicted"/>
<dbReference type="PANTHER" id="PTHR34985:SF1">
    <property type="entry name" value="SLR0554 PROTEIN"/>
    <property type="match status" value="1"/>
</dbReference>
<evidence type="ECO:0000259" key="1">
    <source>
        <dbReference type="Pfam" id="PF05272"/>
    </source>
</evidence>
<feature type="domain" description="Virulence-associated protein E-like" evidence="1">
    <location>
        <begin position="950"/>
        <end position="1019"/>
    </location>
</feature>
<dbReference type="OrthoDB" id="5453446at2"/>
<accession>A0A0R3D7E2</accession>
<name>A0A0R3D7E2_9BRAD</name>
<keyword evidence="3" id="KW-1185">Reference proteome</keyword>
<protein>
    <recommendedName>
        <fullName evidence="1">Virulence-associated protein E-like domain-containing protein</fullName>
    </recommendedName>
</protein>
<dbReference type="InterPro" id="IPR007936">
    <property type="entry name" value="VapE-like_dom"/>
</dbReference>
<evidence type="ECO:0000313" key="2">
    <source>
        <dbReference type="EMBL" id="KRQ03269.1"/>
    </source>
</evidence>
<dbReference type="Proteomes" id="UP000051936">
    <property type="component" value="Unassembled WGS sequence"/>
</dbReference>
<gene>
    <name evidence="2" type="ORF">AOQ71_31570</name>
</gene>
<dbReference type="STRING" id="989370.AOQ71_31570"/>